<sequence length="640" mass="73166">MKWVFTTILAPELGAFAAWQQWWRANRICADLEKIACRHKKERKFSLTYGFFVVMGGFVVDVSDIHDNVTRATLTPAGMLSLAEEGHFIDISDQDIQDKSKADVLAKSLTVLQVTWICLQCISRKAAGFPLTPLEIHTLVHSACALFMFALWFRKPLDVRVPTLATGEAGFFDMVALFLMRSPALGVTPYDILDPPKEYEPLPHMTRFSDHLWLHKRLIRVRRSEASYLLFDANSRDKAAVSRPLETYLSSTVNSTQDVPHESIEQDRQFVPRFSCRHSNNFNTLCVLVSGEFTFLGIGPSVLPTGHSKADLERSSTPENAVDRIKSNAKGPNIMEVPNALRRLIPIAAADSKYIQHWHMIELFLNEKDILRWGRASKALEQEDIHVCDYSFNTNKRFAKYETLVRGTTNGRYRSMEAVFDAREREAKDLLCSRAQNVFLVDVLRLFSDEPSAGYYVRGMMMVLSALYGGVHLSLWNYEFPTRAEGLMWKISAITLGSLPGFYGVMELALEGFISFLWIGVLLEPYQRRIWSPMMRLRRRRSPDDLTERQRSRLMAFDAKDSDYPSLISSTFLWLRQQLPNACWSLLAISRSSLWAAFFCLPILYLLSRIFIVVESFISLRHVPVGVYVGVGWTKYIPHL</sequence>
<reference evidence="2" key="1">
    <citation type="submission" date="2021-03" db="EMBL/GenBank/DDBJ databases">
        <authorList>
            <person name="Tagirdzhanova G."/>
        </authorList>
    </citation>
    <scope>NUCLEOTIDE SEQUENCE</scope>
</reference>
<dbReference type="AlphaFoldDB" id="A0A8H3FZ26"/>
<feature type="transmembrane region" description="Helical" evidence="1">
    <location>
        <begin position="594"/>
        <end position="614"/>
    </location>
</feature>
<keyword evidence="3" id="KW-1185">Reference proteome</keyword>
<name>A0A8H3FZ26_9LECA</name>
<gene>
    <name evidence="2" type="ORF">IMSHALPRED_009431</name>
</gene>
<protein>
    <submittedName>
        <fullName evidence="2">Uncharacterized protein</fullName>
    </submittedName>
</protein>
<evidence type="ECO:0000313" key="2">
    <source>
        <dbReference type="EMBL" id="CAF9933642.1"/>
    </source>
</evidence>
<organism evidence="2 3">
    <name type="scientific">Imshaugia aleurites</name>
    <dbReference type="NCBI Taxonomy" id="172621"/>
    <lineage>
        <taxon>Eukaryota</taxon>
        <taxon>Fungi</taxon>
        <taxon>Dikarya</taxon>
        <taxon>Ascomycota</taxon>
        <taxon>Pezizomycotina</taxon>
        <taxon>Lecanoromycetes</taxon>
        <taxon>OSLEUM clade</taxon>
        <taxon>Lecanoromycetidae</taxon>
        <taxon>Lecanorales</taxon>
        <taxon>Lecanorineae</taxon>
        <taxon>Parmeliaceae</taxon>
        <taxon>Imshaugia</taxon>
    </lineage>
</organism>
<accession>A0A8H3FZ26</accession>
<dbReference type="Proteomes" id="UP000664534">
    <property type="component" value="Unassembled WGS sequence"/>
</dbReference>
<dbReference type="OrthoDB" id="9451547at2759"/>
<dbReference type="PANTHER" id="PTHR35043">
    <property type="entry name" value="TRANSCRIPTION FACTOR DOMAIN-CONTAINING PROTEIN"/>
    <property type="match status" value="1"/>
</dbReference>
<evidence type="ECO:0000313" key="3">
    <source>
        <dbReference type="Proteomes" id="UP000664534"/>
    </source>
</evidence>
<keyword evidence="1" id="KW-0472">Membrane</keyword>
<keyword evidence="1" id="KW-0812">Transmembrane</keyword>
<feature type="transmembrane region" description="Helical" evidence="1">
    <location>
        <begin position="455"/>
        <end position="475"/>
    </location>
</feature>
<comment type="caution">
    <text evidence="2">The sequence shown here is derived from an EMBL/GenBank/DDBJ whole genome shotgun (WGS) entry which is preliminary data.</text>
</comment>
<dbReference type="EMBL" id="CAJPDT010000071">
    <property type="protein sequence ID" value="CAF9933642.1"/>
    <property type="molecule type" value="Genomic_DNA"/>
</dbReference>
<evidence type="ECO:0000256" key="1">
    <source>
        <dbReference type="SAM" id="Phobius"/>
    </source>
</evidence>
<keyword evidence="1" id="KW-1133">Transmembrane helix</keyword>
<dbReference type="PANTHER" id="PTHR35043:SF7">
    <property type="entry name" value="TRANSCRIPTION FACTOR DOMAIN-CONTAINING PROTEIN"/>
    <property type="match status" value="1"/>
</dbReference>
<proteinExistence type="predicted"/>